<dbReference type="InterPro" id="IPR054351">
    <property type="entry name" value="NADH_UbQ_OxRdtase_ferredoxin"/>
</dbReference>
<evidence type="ECO:0000256" key="1">
    <source>
        <dbReference type="ARBA" id="ARBA00001966"/>
    </source>
</evidence>
<dbReference type="GO" id="GO:0016020">
    <property type="term" value="C:membrane"/>
    <property type="evidence" value="ECO:0007669"/>
    <property type="project" value="InterPro"/>
</dbReference>
<dbReference type="PROSITE" id="PS51085">
    <property type="entry name" value="2FE2S_FER_2"/>
    <property type="match status" value="1"/>
</dbReference>
<dbReference type="InterPro" id="IPR019574">
    <property type="entry name" value="NADH_UbQ_OxRdtase_Gsu_4Fe4S-bd"/>
</dbReference>
<dbReference type="GO" id="GO:0003954">
    <property type="term" value="F:NADH dehydrogenase activity"/>
    <property type="evidence" value="ECO:0007669"/>
    <property type="project" value="TreeGrafter"/>
</dbReference>
<comment type="similarity">
    <text evidence="2 12">Belongs to the complex I 75 kDa subunit family.</text>
</comment>
<evidence type="ECO:0000256" key="6">
    <source>
        <dbReference type="ARBA" id="ARBA00022723"/>
    </source>
</evidence>
<evidence type="ECO:0000256" key="4">
    <source>
        <dbReference type="ARBA" id="ARBA00022714"/>
    </source>
</evidence>
<keyword evidence="5 12" id="KW-0874">Quinone</keyword>
<evidence type="ECO:0000259" key="14">
    <source>
        <dbReference type="PROSITE" id="PS51669"/>
    </source>
</evidence>
<dbReference type="PROSITE" id="PS00642">
    <property type="entry name" value="COMPLEX1_75K_2"/>
    <property type="match status" value="1"/>
</dbReference>
<dbReference type="SMART" id="SM00929">
    <property type="entry name" value="NADH-G_4Fe-4S_3"/>
    <property type="match status" value="1"/>
</dbReference>
<evidence type="ECO:0000313" key="17">
    <source>
        <dbReference type="Proteomes" id="UP000291469"/>
    </source>
</evidence>
<evidence type="ECO:0000256" key="2">
    <source>
        <dbReference type="ARBA" id="ARBA00005404"/>
    </source>
</evidence>
<proteinExistence type="inferred from homology"/>
<dbReference type="PROSITE" id="PS00643">
    <property type="entry name" value="COMPLEX1_75K_3"/>
    <property type="match status" value="1"/>
</dbReference>
<keyword evidence="16" id="KW-0560">Oxidoreductase</keyword>
<evidence type="ECO:0000256" key="8">
    <source>
        <dbReference type="ARBA" id="ARBA00023004"/>
    </source>
</evidence>
<reference evidence="16 17" key="1">
    <citation type="submission" date="2019-01" db="EMBL/GenBank/DDBJ databases">
        <title>Egibacter rhizosphaerae EGI 80759T.</title>
        <authorList>
            <person name="Chen D.-D."/>
            <person name="Tian Y."/>
            <person name="Jiao J.-Y."/>
            <person name="Zhang X.-T."/>
            <person name="Zhang Y.-G."/>
            <person name="Zhang Y."/>
            <person name="Xiao M."/>
            <person name="Shu W.-S."/>
            <person name="Li W.-J."/>
        </authorList>
    </citation>
    <scope>NUCLEOTIDE SEQUENCE [LARGE SCALE GENOMIC DNA]</scope>
    <source>
        <strain evidence="16 17">EGI 80759</strain>
    </source>
</reference>
<dbReference type="InterPro" id="IPR000283">
    <property type="entry name" value="NADH_UbQ_OxRdtase_75kDa_su_CS"/>
</dbReference>
<dbReference type="InterPro" id="IPR001041">
    <property type="entry name" value="2Fe-2S_ferredoxin-type"/>
</dbReference>
<evidence type="ECO:0000256" key="10">
    <source>
        <dbReference type="ARBA" id="ARBA00023027"/>
    </source>
</evidence>
<dbReference type="PROSITE" id="PS51839">
    <property type="entry name" value="4FE4S_HC3"/>
    <property type="match status" value="1"/>
</dbReference>
<dbReference type="SUPFAM" id="SSF54862">
    <property type="entry name" value="4Fe-4S ferredoxins"/>
    <property type="match status" value="1"/>
</dbReference>
<dbReference type="CDD" id="cd02775">
    <property type="entry name" value="MopB_CT"/>
    <property type="match status" value="1"/>
</dbReference>
<dbReference type="Gene3D" id="3.10.20.740">
    <property type="match status" value="1"/>
</dbReference>
<evidence type="ECO:0000259" key="13">
    <source>
        <dbReference type="PROSITE" id="PS51085"/>
    </source>
</evidence>
<accession>A0A411YGN3</accession>
<feature type="domain" description="2Fe-2S ferredoxin-type" evidence="13">
    <location>
        <begin position="4"/>
        <end position="82"/>
    </location>
</feature>
<dbReference type="OrthoDB" id="9810782at2"/>
<dbReference type="PANTHER" id="PTHR43105">
    <property type="entry name" value="RESPIRATORY NITRATE REDUCTASE"/>
    <property type="match status" value="1"/>
</dbReference>
<dbReference type="GO" id="GO:0042773">
    <property type="term" value="P:ATP synthesis coupled electron transport"/>
    <property type="evidence" value="ECO:0007669"/>
    <property type="project" value="InterPro"/>
</dbReference>
<evidence type="ECO:0000256" key="11">
    <source>
        <dbReference type="ARBA" id="ARBA00047712"/>
    </source>
</evidence>
<protein>
    <recommendedName>
        <fullName evidence="12">NADH-quinone oxidoreductase</fullName>
        <ecNumber evidence="12">7.1.1.-</ecNumber>
    </recommendedName>
</protein>
<dbReference type="Gene3D" id="3.40.50.740">
    <property type="match status" value="2"/>
</dbReference>
<comment type="function">
    <text evidence="12">NDH-1 shuttles electrons from NADH, via FMN and iron-sulfur (Fe-S) centers, to quinones in the respiratory chain. Couples the redox reaction to proton translocation (for every two electrons transferred, four hydrogen ions are translocated across the cytoplasmic membrane), and thus conserves the redox energy in a proton gradient.</text>
</comment>
<evidence type="ECO:0000259" key="15">
    <source>
        <dbReference type="PROSITE" id="PS51839"/>
    </source>
</evidence>
<evidence type="ECO:0000256" key="12">
    <source>
        <dbReference type="RuleBase" id="RU003525"/>
    </source>
</evidence>
<dbReference type="SUPFAM" id="SSF53706">
    <property type="entry name" value="Formate dehydrogenase/DMSO reductase, domains 1-3"/>
    <property type="match status" value="1"/>
</dbReference>
<keyword evidence="3 12" id="KW-0004">4Fe-4S</keyword>
<dbReference type="EMBL" id="CP036402">
    <property type="protein sequence ID" value="QBI20363.1"/>
    <property type="molecule type" value="Genomic_DNA"/>
</dbReference>
<dbReference type="InterPro" id="IPR006963">
    <property type="entry name" value="Mopterin_OxRdtase_4Fe-4S_dom"/>
</dbReference>
<dbReference type="Gene3D" id="2.40.40.20">
    <property type="match status" value="1"/>
</dbReference>
<dbReference type="InterPro" id="IPR009010">
    <property type="entry name" value="Asp_de-COase-like_dom_sf"/>
</dbReference>
<evidence type="ECO:0000256" key="9">
    <source>
        <dbReference type="ARBA" id="ARBA00023014"/>
    </source>
</evidence>
<dbReference type="FunFam" id="3.30.70.20:FF:000016">
    <property type="entry name" value="NADH-quinone oxidoreductase"/>
    <property type="match status" value="1"/>
</dbReference>
<dbReference type="InterPro" id="IPR036010">
    <property type="entry name" value="2Fe-2S_ferredoxin-like_sf"/>
</dbReference>
<keyword evidence="8 12" id="KW-0408">Iron</keyword>
<dbReference type="GO" id="GO:0008137">
    <property type="term" value="F:NADH dehydrogenase (ubiquinone) activity"/>
    <property type="evidence" value="ECO:0007669"/>
    <property type="project" value="UniProtKB-UniRule"/>
</dbReference>
<evidence type="ECO:0000256" key="3">
    <source>
        <dbReference type="ARBA" id="ARBA00022485"/>
    </source>
</evidence>
<dbReference type="Gene3D" id="2.20.25.90">
    <property type="entry name" value="ADC-like domains"/>
    <property type="match status" value="1"/>
</dbReference>
<keyword evidence="4 12" id="KW-0001">2Fe-2S</keyword>
<dbReference type="AlphaFoldDB" id="A0A411YGN3"/>
<dbReference type="Pfam" id="PF10588">
    <property type="entry name" value="NADH-G_4Fe-4S_3"/>
    <property type="match status" value="1"/>
</dbReference>
<dbReference type="InterPro" id="IPR006656">
    <property type="entry name" value="Mopterin_OxRdtase"/>
</dbReference>
<evidence type="ECO:0000256" key="7">
    <source>
        <dbReference type="ARBA" id="ARBA00022967"/>
    </source>
</evidence>
<dbReference type="NCBIfam" id="NF005895">
    <property type="entry name" value="PRK07860.1"/>
    <property type="match status" value="1"/>
</dbReference>
<comment type="cofactor">
    <cofactor evidence="12">
        <name>[2Fe-2S] cluster</name>
        <dbReference type="ChEBI" id="CHEBI:190135"/>
    </cofactor>
    <text evidence="12">Binds 1 [2Fe-2S] cluster per subunit.</text>
</comment>
<dbReference type="InterPro" id="IPR006657">
    <property type="entry name" value="MoPterin_dinucl-bd_dom"/>
</dbReference>
<dbReference type="InterPro" id="IPR050123">
    <property type="entry name" value="Prok_molybdopt-oxidoreductase"/>
</dbReference>
<dbReference type="GO" id="GO:0043546">
    <property type="term" value="F:molybdopterin cofactor binding"/>
    <property type="evidence" value="ECO:0007669"/>
    <property type="project" value="InterPro"/>
</dbReference>
<dbReference type="SMART" id="SM00926">
    <property type="entry name" value="Molybdop_Fe4S4"/>
    <property type="match status" value="1"/>
</dbReference>
<dbReference type="Pfam" id="PF04879">
    <property type="entry name" value="Molybdop_Fe4S4"/>
    <property type="match status" value="1"/>
</dbReference>
<feature type="domain" description="4Fe-4S Mo/W bis-MGD-type" evidence="14">
    <location>
        <begin position="222"/>
        <end position="278"/>
    </location>
</feature>
<comment type="catalytic activity">
    <reaction evidence="11 12">
        <text>a quinone + NADH + 5 H(+)(in) = a quinol + NAD(+) + 4 H(+)(out)</text>
        <dbReference type="Rhea" id="RHEA:57888"/>
        <dbReference type="ChEBI" id="CHEBI:15378"/>
        <dbReference type="ChEBI" id="CHEBI:24646"/>
        <dbReference type="ChEBI" id="CHEBI:57540"/>
        <dbReference type="ChEBI" id="CHEBI:57945"/>
        <dbReference type="ChEBI" id="CHEBI:132124"/>
    </reaction>
</comment>
<dbReference type="InterPro" id="IPR010228">
    <property type="entry name" value="NADH_UbQ_OxRdtase_Gsu"/>
</dbReference>
<dbReference type="PROSITE" id="PS51669">
    <property type="entry name" value="4FE4S_MOW_BIS_MGD"/>
    <property type="match status" value="1"/>
</dbReference>
<dbReference type="Proteomes" id="UP000291469">
    <property type="component" value="Chromosome"/>
</dbReference>
<organism evidence="16 17">
    <name type="scientific">Egibacter rhizosphaerae</name>
    <dbReference type="NCBI Taxonomy" id="1670831"/>
    <lineage>
        <taxon>Bacteria</taxon>
        <taxon>Bacillati</taxon>
        <taxon>Actinomycetota</taxon>
        <taxon>Nitriliruptoria</taxon>
        <taxon>Egibacterales</taxon>
        <taxon>Egibacteraceae</taxon>
        <taxon>Egibacter</taxon>
    </lineage>
</organism>
<dbReference type="PANTHER" id="PTHR43105:SF12">
    <property type="entry name" value="NADH-QUINONE OXIDOREDUCTASE SUBUNIT G"/>
    <property type="match status" value="1"/>
</dbReference>
<dbReference type="SUPFAM" id="SSF54292">
    <property type="entry name" value="2Fe-2S ferredoxin-like"/>
    <property type="match status" value="1"/>
</dbReference>
<dbReference type="Pfam" id="PF01568">
    <property type="entry name" value="Molydop_binding"/>
    <property type="match status" value="1"/>
</dbReference>
<keyword evidence="17" id="KW-1185">Reference proteome</keyword>
<dbReference type="GO" id="GO:0051539">
    <property type="term" value="F:4 iron, 4 sulfur cluster binding"/>
    <property type="evidence" value="ECO:0007669"/>
    <property type="project" value="UniProtKB-KW"/>
</dbReference>
<dbReference type="EC" id="7.1.1.-" evidence="12"/>
<dbReference type="Pfam" id="PF13510">
    <property type="entry name" value="Fer2_4"/>
    <property type="match status" value="1"/>
</dbReference>
<name>A0A411YGN3_9ACTN</name>
<comment type="cofactor">
    <cofactor evidence="1 12">
        <name>[4Fe-4S] cluster</name>
        <dbReference type="ChEBI" id="CHEBI:49883"/>
    </cofactor>
</comment>
<dbReference type="GO" id="GO:0048038">
    <property type="term" value="F:quinone binding"/>
    <property type="evidence" value="ECO:0007669"/>
    <property type="project" value="UniProtKB-UniRule"/>
</dbReference>
<sequence length="832" mass="89373">MSDETITLTIDGIETSVPKGTLVIRAAESLGITVPRFCDHPLLDPIGACRQCIVEIEGAAKPMTSCTTQATDGMVVKTHLTSNMARVAQEGQLEFLLINHPLDCPMCDKGGECPLQDQTLAHGPPDSRFIETKRRYEKPVPISPLIGLDRERCVLCARCTRFSQQISGDPFIELFERGALEQVAIYRDEPYHSYFSGNVVQICPVGALTASTYRFKSRPFDLRSADGICNQCSAGCNLRVDVRRGRLQRQLARDNMAVNESWNCDKGRFGFEFVDHERRVLEPQVRDEAEGLQPVSWRAATRTAARRLQAAVDAGGPESVGVLTGGRITDEDAYALGRFARDVIGTDHVDFRARPRTEDERPVLRAMSGSQPVTYEALENADVVILAGLNPKEEVPILFLRLRKAWRNRGQRIVSVGPSLDQLDDIAWRWIATQAGDEAAALRALAGDEQAPTPEGELAEVATAVREAQAGTEPGDGPRVVVLAGERLAQSPGALPAAAGLAVQLDASAPPFAWVGRRNNARGAVDAGLVPGLLPGGRTLDEPGPVADAWDRLPERSGLDARGILEAALSGELQALYLVGVDPARDFEDPELARRALDAVPTVIAQELVTNETTAYVDVLLPASAPQERTGSFTTWEGRRQPFPQAVSAQGVALEDWDILRHVARAMGRDLGWETATDIRKEAAPLMAPSTPLNARLSQVPVPRTAAPPRPEEGMLALHEVDWLLGHGDLLAGADELLATARPPAILVHPEDAERLGIGDGELVAVQGARGRIELSARVTEHVAVGSAVVPANSTDITPAEIGPEGVGPTVQVQLTPREAVAASDDSAGASA</sequence>
<dbReference type="GO" id="GO:0046872">
    <property type="term" value="F:metal ion binding"/>
    <property type="evidence" value="ECO:0007669"/>
    <property type="project" value="UniProtKB-UniRule"/>
</dbReference>
<dbReference type="PROSITE" id="PS00641">
    <property type="entry name" value="COMPLEX1_75K_1"/>
    <property type="match status" value="1"/>
</dbReference>
<keyword evidence="10 12" id="KW-0520">NAD</keyword>
<dbReference type="NCBIfam" id="TIGR01973">
    <property type="entry name" value="NuoG"/>
    <property type="match status" value="1"/>
</dbReference>
<keyword evidence="9 12" id="KW-0411">Iron-sulfur</keyword>
<keyword evidence="6 12" id="KW-0479">Metal-binding</keyword>
<dbReference type="Pfam" id="PF00384">
    <property type="entry name" value="Molybdopterin"/>
    <property type="match status" value="1"/>
</dbReference>
<feature type="domain" description="4Fe-4S His(Cys)3-ligated-type" evidence="15">
    <location>
        <begin position="84"/>
        <end position="123"/>
    </location>
</feature>
<dbReference type="GO" id="GO:0051537">
    <property type="term" value="F:2 iron, 2 sulfur cluster binding"/>
    <property type="evidence" value="ECO:0007669"/>
    <property type="project" value="UniProtKB-UniRule"/>
</dbReference>
<dbReference type="CDD" id="cd00207">
    <property type="entry name" value="fer2"/>
    <property type="match status" value="1"/>
</dbReference>
<dbReference type="FunFam" id="3.10.20.740:FF:000001">
    <property type="entry name" value="NADH-quinone oxidoreductase subunit G"/>
    <property type="match status" value="1"/>
</dbReference>
<dbReference type="Pfam" id="PF22117">
    <property type="entry name" value="Fer4_Nqo3"/>
    <property type="match status" value="1"/>
</dbReference>
<gene>
    <name evidence="16" type="ORF">ER308_12845</name>
</gene>
<dbReference type="KEGG" id="erz:ER308_12845"/>
<dbReference type="SUPFAM" id="SSF50692">
    <property type="entry name" value="ADC-like"/>
    <property type="match status" value="1"/>
</dbReference>
<evidence type="ECO:0000256" key="5">
    <source>
        <dbReference type="ARBA" id="ARBA00022719"/>
    </source>
</evidence>
<dbReference type="Gene3D" id="3.30.70.20">
    <property type="match status" value="1"/>
</dbReference>
<keyword evidence="7 12" id="KW-1278">Translocase</keyword>
<dbReference type="Gene3D" id="3.40.228.10">
    <property type="entry name" value="Dimethylsulfoxide Reductase, domain 2"/>
    <property type="match status" value="1"/>
</dbReference>
<evidence type="ECO:0000313" key="16">
    <source>
        <dbReference type="EMBL" id="QBI20363.1"/>
    </source>
</evidence>